<feature type="compositionally biased region" description="Basic and acidic residues" evidence="1">
    <location>
        <begin position="210"/>
        <end position="229"/>
    </location>
</feature>
<evidence type="ECO:0000313" key="3">
    <source>
        <dbReference type="Proteomes" id="UP000030641"/>
    </source>
</evidence>
<organism evidence="2 3">
    <name type="scientific">Aureobasidium subglaciale (strain EXF-2481)</name>
    <name type="common">Aureobasidium pullulans var. subglaciale</name>
    <dbReference type="NCBI Taxonomy" id="1043005"/>
    <lineage>
        <taxon>Eukaryota</taxon>
        <taxon>Fungi</taxon>
        <taxon>Dikarya</taxon>
        <taxon>Ascomycota</taxon>
        <taxon>Pezizomycotina</taxon>
        <taxon>Dothideomycetes</taxon>
        <taxon>Dothideomycetidae</taxon>
        <taxon>Dothideales</taxon>
        <taxon>Saccotheciaceae</taxon>
        <taxon>Aureobasidium</taxon>
    </lineage>
</organism>
<protein>
    <submittedName>
        <fullName evidence="2">Uncharacterized protein</fullName>
    </submittedName>
</protein>
<dbReference type="RefSeq" id="XP_013346069.1">
    <property type="nucleotide sequence ID" value="XM_013490615.1"/>
</dbReference>
<accession>A0A074YTJ5</accession>
<evidence type="ECO:0000313" key="2">
    <source>
        <dbReference type="EMBL" id="KEQ97462.1"/>
    </source>
</evidence>
<gene>
    <name evidence="2" type="ORF">AUEXF2481DRAFT_600646</name>
</gene>
<dbReference type="EMBL" id="KL584754">
    <property type="protein sequence ID" value="KEQ97462.1"/>
    <property type="molecule type" value="Genomic_DNA"/>
</dbReference>
<dbReference type="GeneID" id="25369330"/>
<feature type="region of interest" description="Disordered" evidence="1">
    <location>
        <begin position="200"/>
        <end position="241"/>
    </location>
</feature>
<dbReference type="OrthoDB" id="10353208at2759"/>
<sequence>MYISIPPSILSATSSPHHLSIIPIILIILIPNPKPKKKIKTQYLASSIFYDKHQAKPSKMCFRLISTFTRCGHQDTLAHLKLCSSSLSTWPSIPCPLDRSQLDTPLYDINAFCPSCTITRTFVAATGFLAEVSGDNGVVTRRAGAVVEDIGAKRETTDRALEWKELGVMVGGGGWDGVGTDAATGGEWGAIAPVADNLSKGKVSPTNSGVEERMGDKEESWADASERQAQELGGQETAMQW</sequence>
<dbReference type="HOGENOM" id="CLU_1151609_0_0_1"/>
<reference evidence="2 3" key="1">
    <citation type="journal article" date="2014" name="BMC Genomics">
        <title>Genome sequencing of four Aureobasidium pullulans varieties: biotechnological potential, stress tolerance, and description of new species.</title>
        <authorList>
            <person name="Gostin Ar C."/>
            <person name="Ohm R.A."/>
            <person name="Kogej T."/>
            <person name="Sonjak S."/>
            <person name="Turk M."/>
            <person name="Zajc J."/>
            <person name="Zalar P."/>
            <person name="Grube M."/>
            <person name="Sun H."/>
            <person name="Han J."/>
            <person name="Sharma A."/>
            <person name="Chiniquy J."/>
            <person name="Ngan C.Y."/>
            <person name="Lipzen A."/>
            <person name="Barry K."/>
            <person name="Grigoriev I.V."/>
            <person name="Gunde-Cimerman N."/>
        </authorList>
    </citation>
    <scope>NUCLEOTIDE SEQUENCE [LARGE SCALE GENOMIC DNA]</scope>
    <source>
        <strain evidence="2 3">EXF-2481</strain>
    </source>
</reference>
<keyword evidence="3" id="KW-1185">Reference proteome</keyword>
<evidence type="ECO:0000256" key="1">
    <source>
        <dbReference type="SAM" id="MobiDB-lite"/>
    </source>
</evidence>
<dbReference type="AlphaFoldDB" id="A0A074YTJ5"/>
<name>A0A074YTJ5_AURSE</name>
<dbReference type="Proteomes" id="UP000030641">
    <property type="component" value="Unassembled WGS sequence"/>
</dbReference>
<proteinExistence type="predicted"/>
<dbReference type="InParanoid" id="A0A074YTJ5"/>